<name>A0A2C5X3F5_9PEZI</name>
<evidence type="ECO:0000256" key="13">
    <source>
        <dbReference type="ARBA" id="ARBA00024601"/>
    </source>
</evidence>
<dbReference type="Pfam" id="PF16278">
    <property type="entry name" value="zf-C2HE"/>
    <property type="match status" value="1"/>
</dbReference>
<evidence type="ECO:0000313" key="21">
    <source>
        <dbReference type="EMBL" id="PHH52510.1"/>
    </source>
</evidence>
<evidence type="ECO:0000256" key="2">
    <source>
        <dbReference type="ARBA" id="ARBA00004496"/>
    </source>
</evidence>
<keyword evidence="7" id="KW-0227">DNA damage</keyword>
<evidence type="ECO:0000259" key="19">
    <source>
        <dbReference type="Pfam" id="PF01230"/>
    </source>
</evidence>
<keyword evidence="10" id="KW-0238">DNA-binding</keyword>
<comment type="caution">
    <text evidence="21">The sequence shown here is derived from an EMBL/GenBank/DDBJ whole genome shotgun (WGS) entry which is preliminary data.</text>
</comment>
<feature type="domain" description="HIT" evidence="19">
    <location>
        <begin position="43"/>
        <end position="169"/>
    </location>
</feature>
<evidence type="ECO:0000256" key="10">
    <source>
        <dbReference type="ARBA" id="ARBA00023125"/>
    </source>
</evidence>
<dbReference type="FunFam" id="3.30.428.10:FF:000017">
    <property type="entry name" value="Aprataxin-like protein"/>
    <property type="match status" value="1"/>
</dbReference>
<organism evidence="21 22">
    <name type="scientific">Ceratocystis fimbriata CBS 114723</name>
    <dbReference type="NCBI Taxonomy" id="1035309"/>
    <lineage>
        <taxon>Eukaryota</taxon>
        <taxon>Fungi</taxon>
        <taxon>Dikarya</taxon>
        <taxon>Ascomycota</taxon>
        <taxon>Pezizomycotina</taxon>
        <taxon>Sordariomycetes</taxon>
        <taxon>Hypocreomycetidae</taxon>
        <taxon>Microascales</taxon>
        <taxon>Ceratocystidaceae</taxon>
        <taxon>Ceratocystis</taxon>
    </lineage>
</organism>
<evidence type="ECO:0000256" key="11">
    <source>
        <dbReference type="ARBA" id="ARBA00023204"/>
    </source>
</evidence>
<dbReference type="PANTHER" id="PTHR12486:SF4">
    <property type="entry name" value="APRATAXIN"/>
    <property type="match status" value="1"/>
</dbReference>
<dbReference type="GO" id="GO:0005634">
    <property type="term" value="C:nucleus"/>
    <property type="evidence" value="ECO:0007669"/>
    <property type="project" value="UniProtKB-SubCell"/>
</dbReference>
<keyword evidence="8" id="KW-0378">Hydrolase</keyword>
<accession>A0A2C5X3F5</accession>
<evidence type="ECO:0000256" key="14">
    <source>
        <dbReference type="ARBA" id="ARBA00044639"/>
    </source>
</evidence>
<evidence type="ECO:0000256" key="17">
    <source>
        <dbReference type="ARBA" id="ARBA00068941"/>
    </source>
</evidence>
<keyword evidence="11" id="KW-0234">DNA repair</keyword>
<keyword evidence="12" id="KW-0539">Nucleus</keyword>
<dbReference type="Gene3D" id="3.30.428.10">
    <property type="entry name" value="HIT-like"/>
    <property type="match status" value="1"/>
</dbReference>
<proteinExistence type="predicted"/>
<dbReference type="InterPro" id="IPR036265">
    <property type="entry name" value="HIT-like_sf"/>
</dbReference>
<reference evidence="21 22" key="2">
    <citation type="journal article" date="2013" name="IMA Fungus">
        <title>IMA Genome-F 1: Ceratocystis fimbriata: Draft nuclear genome sequence for the plant pathogen, Ceratocystis fimbriata.</title>
        <authorList>
            <person name="Wilken P.M."/>
            <person name="Steenkamp E.T."/>
            <person name="Wingfield M.J."/>
            <person name="de Beer Z.W."/>
            <person name="Wingfield B.D."/>
        </authorList>
    </citation>
    <scope>NUCLEOTIDE SEQUENCE [LARGE SCALE GENOMIC DNA]</scope>
    <source>
        <strain evidence="21 22">CBS 114723</strain>
    </source>
</reference>
<evidence type="ECO:0000313" key="22">
    <source>
        <dbReference type="Proteomes" id="UP000222788"/>
    </source>
</evidence>
<evidence type="ECO:0000256" key="4">
    <source>
        <dbReference type="ARBA" id="ARBA00012496"/>
    </source>
</evidence>
<dbReference type="EC" id="3.6.1.71" evidence="4"/>
<dbReference type="GO" id="GO:0033699">
    <property type="term" value="F:DNA 5'-adenosine monophosphate hydrolase activity"/>
    <property type="evidence" value="ECO:0007669"/>
    <property type="project" value="UniProtKB-EC"/>
</dbReference>
<dbReference type="GO" id="GO:0003697">
    <property type="term" value="F:single-stranded DNA binding"/>
    <property type="evidence" value="ECO:0007669"/>
    <property type="project" value="TreeGrafter"/>
</dbReference>
<evidence type="ECO:0000256" key="7">
    <source>
        <dbReference type="ARBA" id="ARBA00022763"/>
    </source>
</evidence>
<sequence>MASCNTDITAVEAPAAQNPSRRFWRGAEGLGVYLDDPDNFPASKVAYHNKDVVAIHDKYPKSSVHMLLLSRCPDYNSQHPIDALDNAEFRKTITVEVNRLRGLVAKELRRRFGAFSVAEAARRAALDSDIDLTEGQALPAGRDWAKEVIVGIHAQPSMSHLHVHVMSRDMYSQHLKNKKHYNSFQTPFFIDIADFPLAEDDPRRHPSREGYLKKDYKCWRCGADYGNRFKQFKEHLATEFERWKVE</sequence>
<comment type="catalytic activity">
    <reaction evidence="15">
        <text>a 5'-end adenosine-5'-diphospho-5'-ribonucleoside-2'-deoxyribonucleotide-DNA + H2O = a 5'-end 5'-phospho-ribonucleoside-2'-deoxyribonucleotide-DNA + AMP + 2 H(+)</text>
        <dbReference type="Rhea" id="RHEA:52132"/>
        <dbReference type="Rhea" id="RHEA-COMP:13182"/>
        <dbReference type="Rhea" id="RHEA-COMP:13183"/>
        <dbReference type="ChEBI" id="CHEBI:15377"/>
        <dbReference type="ChEBI" id="CHEBI:15378"/>
        <dbReference type="ChEBI" id="CHEBI:136414"/>
        <dbReference type="ChEBI" id="CHEBI:136415"/>
        <dbReference type="ChEBI" id="CHEBI:456215"/>
        <dbReference type="EC" id="3.6.1.71"/>
    </reaction>
</comment>
<evidence type="ECO:0000256" key="6">
    <source>
        <dbReference type="ARBA" id="ARBA00022723"/>
    </source>
</evidence>
<gene>
    <name evidence="21" type="primary">hnt3</name>
    <name evidence="21" type="ORF">CFIMG_003089RA</name>
</gene>
<dbReference type="OrthoDB" id="3512845at2759"/>
<dbReference type="GO" id="GO:0030983">
    <property type="term" value="F:mismatched DNA binding"/>
    <property type="evidence" value="ECO:0007669"/>
    <property type="project" value="TreeGrafter"/>
</dbReference>
<dbReference type="STRING" id="1035309.A0A2C5X3F5"/>
<dbReference type="InterPro" id="IPR011146">
    <property type="entry name" value="HIT-like"/>
</dbReference>
<dbReference type="GO" id="GO:1990165">
    <property type="term" value="F:single-strand break-containing DNA binding"/>
    <property type="evidence" value="ECO:0007669"/>
    <property type="project" value="TreeGrafter"/>
</dbReference>
<comment type="catalytic activity">
    <reaction evidence="13">
        <text>a 3'-end 2'-deoxyribonucleotide-3'-diphospho-5'-guanosine-DNA + H2O = a 3'-end 2'-deoxyribonucleotide 3'-phosphate-DNA + GMP + 2 H(+)</text>
        <dbReference type="Rhea" id="RHEA:52140"/>
        <dbReference type="Rhea" id="RHEA-COMP:13186"/>
        <dbReference type="Rhea" id="RHEA-COMP:13187"/>
        <dbReference type="ChEBI" id="CHEBI:15377"/>
        <dbReference type="ChEBI" id="CHEBI:15378"/>
        <dbReference type="ChEBI" id="CHEBI:58115"/>
        <dbReference type="ChEBI" id="CHEBI:136419"/>
        <dbReference type="ChEBI" id="CHEBI:136420"/>
        <dbReference type="EC" id="3.6.1.72"/>
    </reaction>
</comment>
<evidence type="ECO:0000256" key="12">
    <source>
        <dbReference type="ARBA" id="ARBA00023242"/>
    </source>
</evidence>
<evidence type="ECO:0000259" key="20">
    <source>
        <dbReference type="Pfam" id="PF16278"/>
    </source>
</evidence>
<evidence type="ECO:0000256" key="16">
    <source>
        <dbReference type="ARBA" id="ARBA00059438"/>
    </source>
</evidence>
<dbReference type="GO" id="GO:0003725">
    <property type="term" value="F:double-stranded RNA binding"/>
    <property type="evidence" value="ECO:0007669"/>
    <property type="project" value="TreeGrafter"/>
</dbReference>
<dbReference type="EMBL" id="APWK03000065">
    <property type="protein sequence ID" value="PHH52510.1"/>
    <property type="molecule type" value="Genomic_DNA"/>
</dbReference>
<comment type="subcellular location">
    <subcellularLocation>
        <location evidence="2">Cytoplasm</location>
    </subcellularLocation>
    <subcellularLocation>
        <location evidence="1">Nucleus</location>
    </subcellularLocation>
</comment>
<protein>
    <recommendedName>
        <fullName evidence="17">Aprataxin-like protein</fullName>
        <ecNumber evidence="4">3.6.1.71</ecNumber>
        <ecNumber evidence="3">3.6.1.72</ecNumber>
    </recommendedName>
    <alternativeName>
        <fullName evidence="18">Hit family protein 3</fullName>
    </alternativeName>
</protein>
<reference evidence="21 22" key="1">
    <citation type="journal article" date="2013" name="Fungal Biol.">
        <title>Analysis of microsatellite markers in the genome of the plant pathogen Ceratocystis fimbriata.</title>
        <authorList>
            <person name="Simpson M.C."/>
            <person name="Wilken P.M."/>
            <person name="Coetzee M.P."/>
            <person name="Wingfield M.J."/>
            <person name="Wingfield B.D."/>
        </authorList>
    </citation>
    <scope>NUCLEOTIDE SEQUENCE [LARGE SCALE GENOMIC DNA]</scope>
    <source>
        <strain evidence="21 22">CBS 114723</strain>
    </source>
</reference>
<evidence type="ECO:0000256" key="1">
    <source>
        <dbReference type="ARBA" id="ARBA00004123"/>
    </source>
</evidence>
<dbReference type="GO" id="GO:0046872">
    <property type="term" value="F:metal ion binding"/>
    <property type="evidence" value="ECO:0007669"/>
    <property type="project" value="UniProtKB-KW"/>
</dbReference>
<dbReference type="EC" id="3.6.1.72" evidence="3"/>
<keyword evidence="22" id="KW-1185">Reference proteome</keyword>
<dbReference type="SUPFAM" id="SSF54197">
    <property type="entry name" value="HIT-like"/>
    <property type="match status" value="1"/>
</dbReference>
<dbReference type="GO" id="GO:0000012">
    <property type="term" value="P:single strand break repair"/>
    <property type="evidence" value="ECO:0007669"/>
    <property type="project" value="TreeGrafter"/>
</dbReference>
<dbReference type="GO" id="GO:0005737">
    <property type="term" value="C:cytoplasm"/>
    <property type="evidence" value="ECO:0007669"/>
    <property type="project" value="UniProtKB-SubCell"/>
</dbReference>
<evidence type="ECO:0000256" key="3">
    <source>
        <dbReference type="ARBA" id="ARBA00012495"/>
    </source>
</evidence>
<dbReference type="Pfam" id="PF01230">
    <property type="entry name" value="HIT"/>
    <property type="match status" value="1"/>
</dbReference>
<dbReference type="Proteomes" id="UP000222788">
    <property type="component" value="Unassembled WGS sequence"/>
</dbReference>
<keyword evidence="5" id="KW-0963">Cytoplasm</keyword>
<evidence type="ECO:0000256" key="8">
    <source>
        <dbReference type="ARBA" id="ARBA00022801"/>
    </source>
</evidence>
<dbReference type="PANTHER" id="PTHR12486">
    <property type="entry name" value="APRATAXIN-RELATED"/>
    <property type="match status" value="1"/>
</dbReference>
<evidence type="ECO:0000256" key="9">
    <source>
        <dbReference type="ARBA" id="ARBA00022833"/>
    </source>
</evidence>
<evidence type="ECO:0000256" key="5">
    <source>
        <dbReference type="ARBA" id="ARBA00022490"/>
    </source>
</evidence>
<dbReference type="InterPro" id="IPR032566">
    <property type="entry name" value="Znf-C2HE"/>
</dbReference>
<comment type="function">
    <text evidence="16">DNA-binding protein involved in single-strand DNA break repair, double-strand DNA break repair and base excision repair. Resolves abortive DNA ligation intermediates formed either at base excision sites, or when DNA ligases attempt to repair non-ligatable breaks induced by reactive oxygen species. Catalyzes the release of adenylate groups covalently linked to 5'-phosphate termini, resulting in the production of 5'-phosphate termini that can be efficiently rejoined. Likewise, catalyzes the release of 3'-linked guanosine (DNAppG) and inosine (DNAppI) from DNA, but has higher specific activity with 5'-linked adenosine (AppDNA).</text>
</comment>
<dbReference type="GO" id="GO:0120108">
    <property type="term" value="F:DNA-3'-diphospho-5'-guanosine diphosphatase activity"/>
    <property type="evidence" value="ECO:0007669"/>
    <property type="project" value="UniProtKB-EC"/>
</dbReference>
<evidence type="ECO:0000256" key="18">
    <source>
        <dbReference type="ARBA" id="ARBA00076243"/>
    </source>
</evidence>
<feature type="domain" description="Aprataxin C2HE/C2H2/C2HC zinc finger" evidence="20">
    <location>
        <begin position="186"/>
        <end position="241"/>
    </location>
</feature>
<comment type="catalytic activity">
    <reaction evidence="14">
        <text>a 5'-end adenosine-5'-diphospho-5'-2'-deoxyribonucleoside-DNA + H2O = a 5'-end 5'-phospho-2'-deoxyribonucleoside-DNA + AMP + 2 H(+)</text>
        <dbReference type="Rhea" id="RHEA:52128"/>
        <dbReference type="Rhea" id="RHEA-COMP:13180"/>
        <dbReference type="Rhea" id="RHEA-COMP:13181"/>
        <dbReference type="ChEBI" id="CHEBI:15377"/>
        <dbReference type="ChEBI" id="CHEBI:15378"/>
        <dbReference type="ChEBI" id="CHEBI:136412"/>
        <dbReference type="ChEBI" id="CHEBI:136413"/>
        <dbReference type="ChEBI" id="CHEBI:456215"/>
        <dbReference type="EC" id="3.6.1.71"/>
    </reaction>
</comment>
<keyword evidence="9" id="KW-0862">Zinc</keyword>
<evidence type="ECO:0000256" key="15">
    <source>
        <dbReference type="ARBA" id="ARBA00044713"/>
    </source>
</evidence>
<dbReference type="AlphaFoldDB" id="A0A2C5X3F5"/>
<keyword evidence="6" id="KW-0479">Metal-binding</keyword>